<keyword evidence="2" id="KW-1185">Reference proteome</keyword>
<dbReference type="RefSeq" id="XP_005784293.1">
    <property type="nucleotide sequence ID" value="XM_005784236.1"/>
</dbReference>
<protein>
    <submittedName>
        <fullName evidence="1">Uncharacterized protein</fullName>
    </submittedName>
</protein>
<reference evidence="2" key="1">
    <citation type="journal article" date="2013" name="Nature">
        <title>Pan genome of the phytoplankton Emiliania underpins its global distribution.</title>
        <authorList>
            <person name="Read B.A."/>
            <person name="Kegel J."/>
            <person name="Klute M.J."/>
            <person name="Kuo A."/>
            <person name="Lefebvre S.C."/>
            <person name="Maumus F."/>
            <person name="Mayer C."/>
            <person name="Miller J."/>
            <person name="Monier A."/>
            <person name="Salamov A."/>
            <person name="Young J."/>
            <person name="Aguilar M."/>
            <person name="Claverie J.M."/>
            <person name="Frickenhaus S."/>
            <person name="Gonzalez K."/>
            <person name="Herman E.K."/>
            <person name="Lin Y.C."/>
            <person name="Napier J."/>
            <person name="Ogata H."/>
            <person name="Sarno A.F."/>
            <person name="Shmutz J."/>
            <person name="Schroeder D."/>
            <person name="de Vargas C."/>
            <person name="Verret F."/>
            <person name="von Dassow P."/>
            <person name="Valentin K."/>
            <person name="Van de Peer Y."/>
            <person name="Wheeler G."/>
            <person name="Dacks J.B."/>
            <person name="Delwiche C.F."/>
            <person name="Dyhrman S.T."/>
            <person name="Glockner G."/>
            <person name="John U."/>
            <person name="Richards T."/>
            <person name="Worden A.Z."/>
            <person name="Zhang X."/>
            <person name="Grigoriev I.V."/>
            <person name="Allen A.E."/>
            <person name="Bidle K."/>
            <person name="Borodovsky M."/>
            <person name="Bowler C."/>
            <person name="Brownlee C."/>
            <person name="Cock J.M."/>
            <person name="Elias M."/>
            <person name="Gladyshev V.N."/>
            <person name="Groth M."/>
            <person name="Guda C."/>
            <person name="Hadaegh A."/>
            <person name="Iglesias-Rodriguez M.D."/>
            <person name="Jenkins J."/>
            <person name="Jones B.M."/>
            <person name="Lawson T."/>
            <person name="Leese F."/>
            <person name="Lindquist E."/>
            <person name="Lobanov A."/>
            <person name="Lomsadze A."/>
            <person name="Malik S.B."/>
            <person name="Marsh M.E."/>
            <person name="Mackinder L."/>
            <person name="Mock T."/>
            <person name="Mueller-Roeber B."/>
            <person name="Pagarete A."/>
            <person name="Parker M."/>
            <person name="Probert I."/>
            <person name="Quesneville H."/>
            <person name="Raines C."/>
            <person name="Rensing S.A."/>
            <person name="Riano-Pachon D.M."/>
            <person name="Richier S."/>
            <person name="Rokitta S."/>
            <person name="Shiraiwa Y."/>
            <person name="Soanes D.M."/>
            <person name="van der Giezen M."/>
            <person name="Wahlund T.M."/>
            <person name="Williams B."/>
            <person name="Wilson W."/>
            <person name="Wolfe G."/>
            <person name="Wurch L.L."/>
        </authorList>
    </citation>
    <scope>NUCLEOTIDE SEQUENCE</scope>
</reference>
<reference evidence="1" key="2">
    <citation type="submission" date="2024-10" db="UniProtKB">
        <authorList>
            <consortium name="EnsemblProtists"/>
        </authorList>
    </citation>
    <scope>IDENTIFICATION</scope>
</reference>
<dbReference type="PaxDb" id="2903-EOD31864"/>
<dbReference type="HOGENOM" id="CLU_1345379_0_0_1"/>
<dbReference type="AlphaFoldDB" id="A0A0D3K7X9"/>
<accession>A0A0D3K7X9</accession>
<organism evidence="1 2">
    <name type="scientific">Emiliania huxleyi (strain CCMP1516)</name>
    <dbReference type="NCBI Taxonomy" id="280463"/>
    <lineage>
        <taxon>Eukaryota</taxon>
        <taxon>Haptista</taxon>
        <taxon>Haptophyta</taxon>
        <taxon>Prymnesiophyceae</taxon>
        <taxon>Isochrysidales</taxon>
        <taxon>Noelaerhabdaceae</taxon>
        <taxon>Emiliania</taxon>
    </lineage>
</organism>
<dbReference type="Proteomes" id="UP000013827">
    <property type="component" value="Unassembled WGS sequence"/>
</dbReference>
<proteinExistence type="predicted"/>
<dbReference type="EnsemblProtists" id="EOD31864">
    <property type="protein sequence ID" value="EOD31864"/>
    <property type="gene ID" value="EMIHUDRAFT_231302"/>
</dbReference>
<evidence type="ECO:0000313" key="2">
    <source>
        <dbReference type="Proteomes" id="UP000013827"/>
    </source>
</evidence>
<name>A0A0D3K7X9_EMIH1</name>
<sequence>MAPLALKAVRLGLYGHWRNAGAYLVCDREVGEWLCLSCDVVSTSAPPGARCDAAGKEAQVEIAPRDAFRRRVYLQPLGLLMTVDGGAFERVSLAVGGAAGGGAVLRLSPLPASSTHALLTLTADGPRGGGGERRVHCRCVARSCSLGAAPFPSRGGAAGEAGGSLQDSPFELSFAPGGELSEPPLARVALAVEAAGEAEGVRLK</sequence>
<dbReference type="KEGG" id="ehx:EMIHUDRAFT_231302"/>
<dbReference type="GeneID" id="17277136"/>
<evidence type="ECO:0000313" key="1">
    <source>
        <dbReference type="EnsemblProtists" id="EOD31864"/>
    </source>
</evidence>